<evidence type="ECO:0000256" key="12">
    <source>
        <dbReference type="PROSITE-ProRule" id="PRU10141"/>
    </source>
</evidence>
<keyword evidence="4 10" id="KW-0547">Nucleotide-binding</keyword>
<protein>
    <recommendedName>
        <fullName evidence="14">Aurora kinase</fullName>
        <ecNumber evidence="14">2.7.11.1</ecNumber>
    </recommendedName>
</protein>
<dbReference type="PANTHER" id="PTHR24350">
    <property type="entry name" value="SERINE/THREONINE-PROTEIN KINASE IAL-RELATED"/>
    <property type="match status" value="1"/>
</dbReference>
<evidence type="ECO:0000256" key="1">
    <source>
        <dbReference type="ARBA" id="ARBA00022527"/>
    </source>
</evidence>
<evidence type="ECO:0000256" key="2">
    <source>
        <dbReference type="ARBA" id="ARBA00022553"/>
    </source>
</evidence>
<evidence type="ECO:0000256" key="4">
    <source>
        <dbReference type="ARBA" id="ARBA00022741"/>
    </source>
</evidence>
<name>A0A0V0QXC5_PSEPJ</name>
<feature type="domain" description="Protein kinase" evidence="15">
    <location>
        <begin position="54"/>
        <end position="342"/>
    </location>
</feature>
<comment type="similarity">
    <text evidence="14">Belongs to the protein kinase superfamily. Ser/Thr protein kinase family. Aurora subfamily.</text>
</comment>
<feature type="binding site" evidence="10 12">
    <location>
        <position position="83"/>
    </location>
    <ligand>
        <name>ATP</name>
        <dbReference type="ChEBI" id="CHEBI:30616"/>
    </ligand>
</feature>
<dbReference type="Gene3D" id="1.10.510.10">
    <property type="entry name" value="Transferase(Phosphotransferase) domain 1"/>
    <property type="match status" value="1"/>
</dbReference>
<dbReference type="SUPFAM" id="SSF56112">
    <property type="entry name" value="Protein kinase-like (PK-like)"/>
    <property type="match status" value="1"/>
</dbReference>
<dbReference type="InterPro" id="IPR017441">
    <property type="entry name" value="Protein_kinase_ATP_BS"/>
</dbReference>
<dbReference type="Proteomes" id="UP000054937">
    <property type="component" value="Unassembled WGS sequence"/>
</dbReference>
<keyword evidence="3 14" id="KW-0808">Transferase</keyword>
<dbReference type="AlphaFoldDB" id="A0A0V0QXC5"/>
<evidence type="ECO:0000313" key="16">
    <source>
        <dbReference type="EMBL" id="KRX06903.1"/>
    </source>
</evidence>
<dbReference type="InterPro" id="IPR011009">
    <property type="entry name" value="Kinase-like_dom_sf"/>
</dbReference>
<evidence type="ECO:0000256" key="3">
    <source>
        <dbReference type="ARBA" id="ARBA00022679"/>
    </source>
</evidence>
<sequence>MILTKQNIDAPKTPVLDIKQQQNINKKEFNKQIPQNQQNNKFEQNFKFWEINDFEIGPQLGKGKFSEVFLAREKKSGFLLALKKMNKKYLKNYKIESQIKREIMLQKSTNHKNIIQLYGFFSDQSHIYLLLEYSEQGDLYSLMHQYPKKNLPEQLAKYFIFQIIESLQYLHSLNIVHRDLKPENILISNNLIKLADFGLCAQLQYNLNNQQLNNDTYEIQDKSQQNTNFQENQQFNQQQDKRKTFCGTLDYISPEMFLKEGHDYKIDIWSVGILMYEICAGYPPFEGSNFEETKQNVLNCQKNKLKCPEYFSYELKQALQQILVFNPQERPTFEEIKKYTWFSEIKNQQN</sequence>
<feature type="binding site" evidence="10">
    <location>
        <position position="64"/>
    </location>
    <ligand>
        <name>ATP</name>
        <dbReference type="ChEBI" id="CHEBI:30616"/>
    </ligand>
</feature>
<dbReference type="OMA" id="KEVCEIM"/>
<feature type="binding site" evidence="10">
    <location>
        <begin position="183"/>
        <end position="184"/>
    </location>
    <ligand>
        <name>ATP</name>
        <dbReference type="ChEBI" id="CHEBI:30616"/>
    </ligand>
</feature>
<evidence type="ECO:0000256" key="9">
    <source>
        <dbReference type="PIRSR" id="PIRSR630616-1"/>
    </source>
</evidence>
<comment type="catalytic activity">
    <reaction evidence="7 14">
        <text>L-threonyl-[protein] + ATP = O-phospho-L-threonyl-[protein] + ADP + H(+)</text>
        <dbReference type="Rhea" id="RHEA:46608"/>
        <dbReference type="Rhea" id="RHEA-COMP:11060"/>
        <dbReference type="Rhea" id="RHEA-COMP:11605"/>
        <dbReference type="ChEBI" id="CHEBI:15378"/>
        <dbReference type="ChEBI" id="CHEBI:30013"/>
        <dbReference type="ChEBI" id="CHEBI:30616"/>
        <dbReference type="ChEBI" id="CHEBI:61977"/>
        <dbReference type="ChEBI" id="CHEBI:456216"/>
        <dbReference type="EC" id="2.7.11.1"/>
    </reaction>
</comment>
<feature type="active site" description="Proton acceptor" evidence="9">
    <location>
        <position position="179"/>
    </location>
</feature>
<keyword evidence="5 14" id="KW-0418">Kinase</keyword>
<dbReference type="InterPro" id="IPR008271">
    <property type="entry name" value="Ser/Thr_kinase_AS"/>
</dbReference>
<comment type="caution">
    <text evidence="16">The sequence shown here is derived from an EMBL/GenBank/DDBJ whole genome shotgun (WGS) entry which is preliminary data.</text>
</comment>
<feature type="cross-link" description="Glycyl lysine isopeptide (Lys-Gly) (interchain with G-Cter in SUMO2)" evidence="11">
    <location>
        <position position="181"/>
    </location>
</feature>
<evidence type="ECO:0000313" key="17">
    <source>
        <dbReference type="Proteomes" id="UP000054937"/>
    </source>
</evidence>
<organism evidence="16 17">
    <name type="scientific">Pseudocohnilembus persalinus</name>
    <name type="common">Ciliate</name>
    <dbReference type="NCBI Taxonomy" id="266149"/>
    <lineage>
        <taxon>Eukaryota</taxon>
        <taxon>Sar</taxon>
        <taxon>Alveolata</taxon>
        <taxon>Ciliophora</taxon>
        <taxon>Intramacronucleata</taxon>
        <taxon>Oligohymenophorea</taxon>
        <taxon>Scuticociliatia</taxon>
        <taxon>Philasterida</taxon>
        <taxon>Pseudocohnilembidae</taxon>
        <taxon>Pseudocohnilembus</taxon>
    </lineage>
</organism>
<dbReference type="PROSITE" id="PS50011">
    <property type="entry name" value="PROTEIN_KINASE_DOM"/>
    <property type="match status" value="1"/>
</dbReference>
<dbReference type="Pfam" id="PF00069">
    <property type="entry name" value="Pkinase"/>
    <property type="match status" value="1"/>
</dbReference>
<dbReference type="EMBL" id="LDAU01000091">
    <property type="protein sequence ID" value="KRX06903.1"/>
    <property type="molecule type" value="Genomic_DNA"/>
</dbReference>
<dbReference type="GO" id="GO:0007010">
    <property type="term" value="P:cytoskeleton organization"/>
    <property type="evidence" value="ECO:0007669"/>
    <property type="project" value="UniProtKB-ARBA"/>
</dbReference>
<feature type="binding site" evidence="10">
    <location>
        <position position="196"/>
    </location>
    <ligand>
        <name>ATP</name>
        <dbReference type="ChEBI" id="CHEBI:30616"/>
    </ligand>
</feature>
<dbReference type="InterPro" id="IPR000719">
    <property type="entry name" value="Prot_kinase_dom"/>
</dbReference>
<dbReference type="FunFam" id="3.30.200.20:FF:000042">
    <property type="entry name" value="Aurora kinase A"/>
    <property type="match status" value="1"/>
</dbReference>
<dbReference type="PROSITE" id="PS00108">
    <property type="entry name" value="PROTEIN_KINASE_ST"/>
    <property type="match status" value="1"/>
</dbReference>
<dbReference type="CDD" id="cd14007">
    <property type="entry name" value="STKc_Aurora"/>
    <property type="match status" value="1"/>
</dbReference>
<dbReference type="FunCoup" id="A0A0V0QXC5">
    <property type="interactions" value="34"/>
</dbReference>
<dbReference type="FunFam" id="1.10.510.10:FF:000024">
    <property type="entry name" value="Probable serine/threonine-protein kinase cot-1"/>
    <property type="match status" value="1"/>
</dbReference>
<evidence type="ECO:0000256" key="6">
    <source>
        <dbReference type="ARBA" id="ARBA00022840"/>
    </source>
</evidence>
<evidence type="ECO:0000256" key="10">
    <source>
        <dbReference type="PIRSR" id="PIRSR630616-2"/>
    </source>
</evidence>
<dbReference type="GO" id="GO:0005524">
    <property type="term" value="F:ATP binding"/>
    <property type="evidence" value="ECO:0007669"/>
    <property type="project" value="UniProtKB-UniRule"/>
</dbReference>
<keyword evidence="17" id="KW-1185">Reference proteome</keyword>
<reference evidence="16 17" key="1">
    <citation type="journal article" date="2015" name="Sci. Rep.">
        <title>Genome of the facultative scuticociliatosis pathogen Pseudocohnilembus persalinus provides insight into its virulence through horizontal gene transfer.</title>
        <authorList>
            <person name="Xiong J."/>
            <person name="Wang G."/>
            <person name="Cheng J."/>
            <person name="Tian M."/>
            <person name="Pan X."/>
            <person name="Warren A."/>
            <person name="Jiang C."/>
            <person name="Yuan D."/>
            <person name="Miao W."/>
        </authorList>
    </citation>
    <scope>NUCLEOTIDE SEQUENCE [LARGE SCALE GENOMIC DNA]</scope>
    <source>
        <strain evidence="16">36N120E</strain>
    </source>
</reference>
<evidence type="ECO:0000256" key="5">
    <source>
        <dbReference type="ARBA" id="ARBA00022777"/>
    </source>
</evidence>
<evidence type="ECO:0000256" key="7">
    <source>
        <dbReference type="ARBA" id="ARBA00047899"/>
    </source>
</evidence>
<dbReference type="InterPro" id="IPR030616">
    <property type="entry name" value="Aur-like"/>
</dbReference>
<dbReference type="EC" id="2.7.11.1" evidence="14"/>
<keyword evidence="1 13" id="KW-0723">Serine/threonine-protein kinase</keyword>
<gene>
    <name evidence="16" type="ORF">PPERSA_11548</name>
</gene>
<proteinExistence type="inferred from homology"/>
<accession>A0A0V0QXC5</accession>
<evidence type="ECO:0000256" key="13">
    <source>
        <dbReference type="RuleBase" id="RU000304"/>
    </source>
</evidence>
<evidence type="ECO:0000259" key="15">
    <source>
        <dbReference type="PROSITE" id="PS50011"/>
    </source>
</evidence>
<dbReference type="SMART" id="SM00220">
    <property type="entry name" value="S_TKc"/>
    <property type="match status" value="1"/>
</dbReference>
<dbReference type="PROSITE" id="PS00107">
    <property type="entry name" value="PROTEIN_KINASE_ATP"/>
    <property type="match status" value="1"/>
</dbReference>
<comment type="catalytic activity">
    <reaction evidence="8 14">
        <text>L-seryl-[protein] + ATP = O-phospho-L-seryl-[protein] + ADP + H(+)</text>
        <dbReference type="Rhea" id="RHEA:17989"/>
        <dbReference type="Rhea" id="RHEA-COMP:9863"/>
        <dbReference type="Rhea" id="RHEA-COMP:11604"/>
        <dbReference type="ChEBI" id="CHEBI:15378"/>
        <dbReference type="ChEBI" id="CHEBI:29999"/>
        <dbReference type="ChEBI" id="CHEBI:30616"/>
        <dbReference type="ChEBI" id="CHEBI:83421"/>
        <dbReference type="ChEBI" id="CHEBI:456216"/>
        <dbReference type="EC" id="2.7.11.1"/>
    </reaction>
</comment>
<keyword evidence="6 10" id="KW-0067">ATP-binding</keyword>
<evidence type="ECO:0000256" key="14">
    <source>
        <dbReference type="RuleBase" id="RU367134"/>
    </source>
</evidence>
<evidence type="ECO:0000256" key="11">
    <source>
        <dbReference type="PIRSR" id="PIRSR630616-3"/>
    </source>
</evidence>
<evidence type="ECO:0000256" key="8">
    <source>
        <dbReference type="ARBA" id="ARBA00048679"/>
    </source>
</evidence>
<dbReference type="OrthoDB" id="345735at2759"/>
<keyword evidence="2" id="KW-0597">Phosphoprotein</keyword>
<dbReference type="Gene3D" id="3.30.200.20">
    <property type="entry name" value="Phosphorylase Kinase, domain 1"/>
    <property type="match status" value="1"/>
</dbReference>
<dbReference type="InParanoid" id="A0A0V0QXC5"/>
<dbReference type="GO" id="GO:0004674">
    <property type="term" value="F:protein serine/threonine kinase activity"/>
    <property type="evidence" value="ECO:0007669"/>
    <property type="project" value="UniProtKB-KW"/>
</dbReference>
<dbReference type="PIRSF" id="PIRSF000654">
    <property type="entry name" value="Integrin-linked_kinase"/>
    <property type="match status" value="1"/>
</dbReference>